<sequence>MRDFHFHDLRHTFASHLVMAGVDITTVSKLLGHKSLTMTLRYSHLAPNHLQNAVNMLNITGEEKRTAYLLHSQAGNQ</sequence>
<name>A0A953M3P0_9BACT</name>
<dbReference type="InterPro" id="IPR002104">
    <property type="entry name" value="Integrase_catalytic"/>
</dbReference>
<proteinExistence type="predicted"/>
<evidence type="ECO:0000313" key="4">
    <source>
        <dbReference type="Proteomes" id="UP000705867"/>
    </source>
</evidence>
<reference evidence="3" key="2">
    <citation type="submission" date="2021-08" db="EMBL/GenBank/DDBJ databases">
        <authorList>
            <person name="Dalcin Martins P."/>
        </authorList>
    </citation>
    <scope>NUCLEOTIDE SEQUENCE</scope>
    <source>
        <strain evidence="3">MAG_39</strain>
    </source>
</reference>
<dbReference type="GO" id="GO:0006310">
    <property type="term" value="P:DNA recombination"/>
    <property type="evidence" value="ECO:0007669"/>
    <property type="project" value="UniProtKB-KW"/>
</dbReference>
<dbReference type="Proteomes" id="UP000705867">
    <property type="component" value="Unassembled WGS sequence"/>
</dbReference>
<dbReference type="SUPFAM" id="SSF56349">
    <property type="entry name" value="DNA breaking-rejoining enzymes"/>
    <property type="match status" value="1"/>
</dbReference>
<gene>
    <name evidence="3" type="ORF">K8I29_19415</name>
</gene>
<reference evidence="3" key="1">
    <citation type="journal article" date="2021" name="bioRxiv">
        <title>Unraveling nitrogen, sulfur and carbon metabolic pathways and microbial community transcriptional responses to substrate deprivation and toxicity stresses in a bioreactor mimicking anoxic brackish coastal sediment conditions.</title>
        <authorList>
            <person name="Martins P.D."/>
            <person name="Echeveste M.J."/>
            <person name="Arshad A."/>
            <person name="Kurth J."/>
            <person name="Ouboter H."/>
            <person name="Jetten M.S.M."/>
            <person name="Welte C.U."/>
        </authorList>
    </citation>
    <scope>NUCLEOTIDE SEQUENCE</scope>
    <source>
        <strain evidence="3">MAG_39</strain>
    </source>
</reference>
<comment type="caution">
    <text evidence="3">The sequence shown here is derived from an EMBL/GenBank/DDBJ whole genome shotgun (WGS) entry which is preliminary data.</text>
</comment>
<dbReference type="Gene3D" id="1.10.443.10">
    <property type="entry name" value="Intergrase catalytic core"/>
    <property type="match status" value="1"/>
</dbReference>
<evidence type="ECO:0000259" key="2">
    <source>
        <dbReference type="PROSITE" id="PS51898"/>
    </source>
</evidence>
<keyword evidence="1" id="KW-0233">DNA recombination</keyword>
<dbReference type="AlphaFoldDB" id="A0A953M3P0"/>
<accession>A0A953M3P0</accession>
<dbReference type="GO" id="GO:0015074">
    <property type="term" value="P:DNA integration"/>
    <property type="evidence" value="ECO:0007669"/>
    <property type="project" value="InterPro"/>
</dbReference>
<dbReference type="EMBL" id="JAIOIV010000151">
    <property type="protein sequence ID" value="MBZ0158372.1"/>
    <property type="molecule type" value="Genomic_DNA"/>
</dbReference>
<dbReference type="Pfam" id="PF00589">
    <property type="entry name" value="Phage_integrase"/>
    <property type="match status" value="1"/>
</dbReference>
<dbReference type="InterPro" id="IPR013762">
    <property type="entry name" value="Integrase-like_cat_sf"/>
</dbReference>
<dbReference type="PROSITE" id="PS51898">
    <property type="entry name" value="TYR_RECOMBINASE"/>
    <property type="match status" value="1"/>
</dbReference>
<evidence type="ECO:0000313" key="3">
    <source>
        <dbReference type="EMBL" id="MBZ0158372.1"/>
    </source>
</evidence>
<protein>
    <submittedName>
        <fullName evidence="3">Tyrosine-type recombinase/integrase</fullName>
    </submittedName>
</protein>
<organism evidence="3 4">
    <name type="scientific">Candidatus Nitrobium versatile</name>
    <dbReference type="NCBI Taxonomy" id="2884831"/>
    <lineage>
        <taxon>Bacteria</taxon>
        <taxon>Pseudomonadati</taxon>
        <taxon>Nitrospirota</taxon>
        <taxon>Nitrospiria</taxon>
        <taxon>Nitrospirales</taxon>
        <taxon>Nitrospiraceae</taxon>
        <taxon>Candidatus Nitrobium</taxon>
    </lineage>
</organism>
<dbReference type="GO" id="GO:0003677">
    <property type="term" value="F:DNA binding"/>
    <property type="evidence" value="ECO:0007669"/>
    <property type="project" value="InterPro"/>
</dbReference>
<feature type="domain" description="Tyr recombinase" evidence="2">
    <location>
        <begin position="1"/>
        <end position="55"/>
    </location>
</feature>
<dbReference type="InterPro" id="IPR011010">
    <property type="entry name" value="DNA_brk_join_enz"/>
</dbReference>
<evidence type="ECO:0000256" key="1">
    <source>
        <dbReference type="ARBA" id="ARBA00023172"/>
    </source>
</evidence>